<reference evidence="2 3" key="1">
    <citation type="journal article" date="2021" name="Elife">
        <title>Chloroplast acquisition without the gene transfer in kleptoplastic sea slugs, Plakobranchus ocellatus.</title>
        <authorList>
            <person name="Maeda T."/>
            <person name="Takahashi S."/>
            <person name="Yoshida T."/>
            <person name="Shimamura S."/>
            <person name="Takaki Y."/>
            <person name="Nagai Y."/>
            <person name="Toyoda A."/>
            <person name="Suzuki Y."/>
            <person name="Arimoto A."/>
            <person name="Ishii H."/>
            <person name="Satoh N."/>
            <person name="Nishiyama T."/>
            <person name="Hasebe M."/>
            <person name="Maruyama T."/>
            <person name="Minagawa J."/>
            <person name="Obokata J."/>
            <person name="Shigenobu S."/>
        </authorList>
    </citation>
    <scope>NUCLEOTIDE SEQUENCE [LARGE SCALE GENOMIC DNA]</scope>
</reference>
<dbReference type="AlphaFoldDB" id="A0AAV3ZGM8"/>
<feature type="compositionally biased region" description="Basic and acidic residues" evidence="1">
    <location>
        <begin position="99"/>
        <end position="109"/>
    </location>
</feature>
<evidence type="ECO:0000256" key="1">
    <source>
        <dbReference type="SAM" id="MobiDB-lite"/>
    </source>
</evidence>
<feature type="region of interest" description="Disordered" evidence="1">
    <location>
        <begin position="82"/>
        <end position="109"/>
    </location>
</feature>
<dbReference type="Proteomes" id="UP000735302">
    <property type="component" value="Unassembled WGS sequence"/>
</dbReference>
<gene>
    <name evidence="2" type="ORF">PoB_002020500</name>
</gene>
<proteinExistence type="predicted"/>
<sequence length="109" mass="12495">MRAANQNSFGCFNTHITDFAQTTCPIVYFSHSTDKFFLSVEACKDLRIISHRFPSIKSIMTNLSAMHRHNDNPNEHRCNCPPHQTPPLLSTSLSFPATEENRENLEQRC</sequence>
<comment type="caution">
    <text evidence="2">The sequence shown here is derived from an EMBL/GenBank/DDBJ whole genome shotgun (WGS) entry which is preliminary data.</text>
</comment>
<evidence type="ECO:0000313" key="2">
    <source>
        <dbReference type="EMBL" id="GFN93699.1"/>
    </source>
</evidence>
<dbReference type="EMBL" id="BLXT01002363">
    <property type="protein sequence ID" value="GFN93699.1"/>
    <property type="molecule type" value="Genomic_DNA"/>
</dbReference>
<accession>A0AAV3ZGM8</accession>
<protein>
    <submittedName>
        <fullName evidence="2">Uncharacterized protein</fullName>
    </submittedName>
</protein>
<evidence type="ECO:0000313" key="3">
    <source>
        <dbReference type="Proteomes" id="UP000735302"/>
    </source>
</evidence>
<organism evidence="2 3">
    <name type="scientific">Plakobranchus ocellatus</name>
    <dbReference type="NCBI Taxonomy" id="259542"/>
    <lineage>
        <taxon>Eukaryota</taxon>
        <taxon>Metazoa</taxon>
        <taxon>Spiralia</taxon>
        <taxon>Lophotrochozoa</taxon>
        <taxon>Mollusca</taxon>
        <taxon>Gastropoda</taxon>
        <taxon>Heterobranchia</taxon>
        <taxon>Euthyneura</taxon>
        <taxon>Panpulmonata</taxon>
        <taxon>Sacoglossa</taxon>
        <taxon>Placobranchoidea</taxon>
        <taxon>Plakobranchidae</taxon>
        <taxon>Plakobranchus</taxon>
    </lineage>
</organism>
<keyword evidence="3" id="KW-1185">Reference proteome</keyword>
<name>A0AAV3ZGM8_9GAST</name>